<dbReference type="GO" id="GO:0003723">
    <property type="term" value="F:RNA binding"/>
    <property type="evidence" value="ECO:0007669"/>
    <property type="project" value="InterPro"/>
</dbReference>
<evidence type="ECO:0000256" key="1">
    <source>
        <dbReference type="ARBA" id="ARBA00006850"/>
    </source>
</evidence>
<dbReference type="PANTHER" id="PTHR10553:SF5">
    <property type="entry name" value="U6 SNRNA-ASSOCIATED SM-LIKE PROTEIN LSM7"/>
    <property type="match status" value="1"/>
</dbReference>
<dbReference type="EMBL" id="AP031322">
    <property type="protein sequence ID" value="BFH73825.1"/>
    <property type="molecule type" value="Genomic_DNA"/>
</dbReference>
<dbReference type="KEGG" id="sjv:SJAV_17690"/>
<dbReference type="InterPro" id="IPR044641">
    <property type="entry name" value="Lsm7/SmG-like"/>
</dbReference>
<dbReference type="PROSITE" id="PS52002">
    <property type="entry name" value="SM"/>
    <property type="match status" value="1"/>
</dbReference>
<dbReference type="InterPro" id="IPR001163">
    <property type="entry name" value="Sm_dom_euk/arc"/>
</dbReference>
<dbReference type="InterPro" id="IPR022901">
    <property type="entry name" value="snRNP_Sm-like_arc"/>
</dbReference>
<dbReference type="SUPFAM" id="SSF50182">
    <property type="entry name" value="Sm-like ribonucleoproteins"/>
    <property type="match status" value="1"/>
</dbReference>
<dbReference type="AlphaFoldDB" id="A0AAT9GT29"/>
<protein>
    <recommendedName>
        <fullName evidence="2">Putative snRNP Sm-like protein</fullName>
    </recommendedName>
</protein>
<keyword evidence="3" id="KW-0687">Ribonucleoprotein</keyword>
<dbReference type="Gene3D" id="2.30.30.100">
    <property type="match status" value="1"/>
</dbReference>
<dbReference type="PANTHER" id="PTHR10553">
    <property type="entry name" value="SMALL NUCLEAR RIBONUCLEOPROTEIN"/>
    <property type="match status" value="1"/>
</dbReference>
<reference evidence="5" key="1">
    <citation type="submission" date="2024-03" db="EMBL/GenBank/DDBJ databases">
        <title>Complete genome sequence of Sulfurisphaera javensis strain KD-1.</title>
        <authorList>
            <person name="Sakai H."/>
            <person name="Nur N."/>
            <person name="Suwanto A."/>
            <person name="Kurosawa N."/>
        </authorList>
    </citation>
    <scope>NUCLEOTIDE SEQUENCE</scope>
    <source>
        <strain evidence="5">KD-1</strain>
    </source>
</reference>
<evidence type="ECO:0000313" key="5">
    <source>
        <dbReference type="EMBL" id="BFH73825.1"/>
    </source>
</evidence>
<dbReference type="InterPro" id="IPR047575">
    <property type="entry name" value="Sm"/>
</dbReference>
<dbReference type="SMART" id="SM00651">
    <property type="entry name" value="Sm"/>
    <property type="match status" value="1"/>
</dbReference>
<sequence>MGVNLAETAHKVLAESLGSTVLVKLKGDKIVRGTLKSYDMHMNLVLENSEEVMNDGSTRKVGTIIIRGDNVILVSPMTS</sequence>
<comment type="similarity">
    <text evidence="1">Belongs to the snRNP Sm proteins family.</text>
</comment>
<dbReference type="Pfam" id="PF01423">
    <property type="entry name" value="LSM"/>
    <property type="match status" value="1"/>
</dbReference>
<organism evidence="5">
    <name type="scientific">Sulfurisphaera javensis</name>
    <dbReference type="NCBI Taxonomy" id="2049879"/>
    <lineage>
        <taxon>Archaea</taxon>
        <taxon>Thermoproteota</taxon>
        <taxon>Thermoprotei</taxon>
        <taxon>Sulfolobales</taxon>
        <taxon>Sulfolobaceae</taxon>
        <taxon>Sulfurisphaera</taxon>
    </lineage>
</organism>
<evidence type="ECO:0000256" key="2">
    <source>
        <dbReference type="ARBA" id="ARBA00021121"/>
    </source>
</evidence>
<dbReference type="CDD" id="cd01731">
    <property type="entry name" value="archaeal_Sm1"/>
    <property type="match status" value="1"/>
</dbReference>
<name>A0AAT9GT29_9CREN</name>
<dbReference type="InterPro" id="IPR010920">
    <property type="entry name" value="LSM_dom_sf"/>
</dbReference>
<gene>
    <name evidence="5" type="ORF">SJAV_17690</name>
</gene>
<feature type="domain" description="Sm" evidence="4">
    <location>
        <begin position="8"/>
        <end position="79"/>
    </location>
</feature>
<evidence type="ECO:0000259" key="4">
    <source>
        <dbReference type="PROSITE" id="PS52002"/>
    </source>
</evidence>
<dbReference type="GO" id="GO:1990904">
    <property type="term" value="C:ribonucleoprotein complex"/>
    <property type="evidence" value="ECO:0007669"/>
    <property type="project" value="UniProtKB-KW"/>
</dbReference>
<proteinExistence type="inferred from homology"/>
<accession>A0AAT9GT29</accession>
<evidence type="ECO:0000256" key="3">
    <source>
        <dbReference type="ARBA" id="ARBA00023274"/>
    </source>
</evidence>